<sequence>MIRFLAGADDLARSRFALSPAFELNNLIQDLGRPRARRRLPPAWFARLRPAFDRLRAETAVDAVVALSVPRHGPDFVAPPPTRGLAQTIDDDLTAVRATPASDARAEIEYCLSLRPPVDARTRAMLTGNGVVARIADALEQAWRELLAPDWLQVRMICERDVVHRAGELGRHGWAGALAGLHPSVRWRDGAVEVLRLEDHEVRLGGAGLLLVPSAFVWPQIAAHIDDPWPRTLIYPARGIAALLGPAERHAPPEALTRLLGRSRGRLLVALAEPASTSQLAYTLGMTVSAVGNHLAVLRDAGLLDRARAGRSVLYHRTPLGDALAG</sequence>
<evidence type="ECO:0000256" key="1">
    <source>
        <dbReference type="ARBA" id="ARBA00023015"/>
    </source>
</evidence>
<dbReference type="InterPro" id="IPR001845">
    <property type="entry name" value="HTH_ArsR_DNA-bd_dom"/>
</dbReference>
<keyword evidence="2" id="KW-0238">DNA-binding</keyword>
<dbReference type="RefSeq" id="WP_380128070.1">
    <property type="nucleotide sequence ID" value="NZ_JBHSIU010000124.1"/>
</dbReference>
<dbReference type="PANTHER" id="PTHR43132">
    <property type="entry name" value="ARSENICAL RESISTANCE OPERON REPRESSOR ARSR-RELATED"/>
    <property type="match status" value="1"/>
</dbReference>
<protein>
    <submittedName>
        <fullName evidence="5">DUF5937 family protein</fullName>
    </submittedName>
</protein>
<dbReference type="PANTHER" id="PTHR43132:SF6">
    <property type="entry name" value="HTH-TYPE TRANSCRIPTIONAL REPRESSOR CZRA"/>
    <property type="match status" value="1"/>
</dbReference>
<dbReference type="InterPro" id="IPR036390">
    <property type="entry name" value="WH_DNA-bd_sf"/>
</dbReference>
<proteinExistence type="predicted"/>
<evidence type="ECO:0000256" key="3">
    <source>
        <dbReference type="ARBA" id="ARBA00023163"/>
    </source>
</evidence>
<dbReference type="Gene3D" id="1.10.10.10">
    <property type="entry name" value="Winged helix-like DNA-binding domain superfamily/Winged helix DNA-binding domain"/>
    <property type="match status" value="1"/>
</dbReference>
<feature type="domain" description="HTH arsR-type" evidence="4">
    <location>
        <begin position="244"/>
        <end position="326"/>
    </location>
</feature>
<dbReference type="SMART" id="SM00418">
    <property type="entry name" value="HTH_ARSR"/>
    <property type="match status" value="1"/>
</dbReference>
<evidence type="ECO:0000313" key="6">
    <source>
        <dbReference type="Proteomes" id="UP001595912"/>
    </source>
</evidence>
<organism evidence="5 6">
    <name type="scientific">Dactylosporangium cerinum</name>
    <dbReference type="NCBI Taxonomy" id="1434730"/>
    <lineage>
        <taxon>Bacteria</taxon>
        <taxon>Bacillati</taxon>
        <taxon>Actinomycetota</taxon>
        <taxon>Actinomycetes</taxon>
        <taxon>Micromonosporales</taxon>
        <taxon>Micromonosporaceae</taxon>
        <taxon>Dactylosporangium</taxon>
    </lineage>
</organism>
<dbReference type="EMBL" id="JBHSIU010000124">
    <property type="protein sequence ID" value="MFC5007428.1"/>
    <property type="molecule type" value="Genomic_DNA"/>
</dbReference>
<comment type="caution">
    <text evidence="5">The sequence shown here is derived from an EMBL/GenBank/DDBJ whole genome shotgun (WGS) entry which is preliminary data.</text>
</comment>
<evidence type="ECO:0000313" key="5">
    <source>
        <dbReference type="EMBL" id="MFC5007428.1"/>
    </source>
</evidence>
<dbReference type="CDD" id="cd00090">
    <property type="entry name" value="HTH_ARSR"/>
    <property type="match status" value="1"/>
</dbReference>
<keyword evidence="6" id="KW-1185">Reference proteome</keyword>
<keyword evidence="3" id="KW-0804">Transcription</keyword>
<dbReference type="PROSITE" id="PS50987">
    <property type="entry name" value="HTH_ARSR_2"/>
    <property type="match status" value="1"/>
</dbReference>
<dbReference type="Proteomes" id="UP001595912">
    <property type="component" value="Unassembled WGS sequence"/>
</dbReference>
<evidence type="ECO:0000256" key="2">
    <source>
        <dbReference type="ARBA" id="ARBA00023125"/>
    </source>
</evidence>
<dbReference type="SUPFAM" id="SSF46785">
    <property type="entry name" value="Winged helix' DNA-binding domain"/>
    <property type="match status" value="1"/>
</dbReference>
<dbReference type="InterPro" id="IPR045981">
    <property type="entry name" value="DUF5937"/>
</dbReference>
<name>A0ABV9WK78_9ACTN</name>
<dbReference type="Pfam" id="PF12840">
    <property type="entry name" value="HTH_20"/>
    <property type="match status" value="1"/>
</dbReference>
<evidence type="ECO:0000259" key="4">
    <source>
        <dbReference type="PROSITE" id="PS50987"/>
    </source>
</evidence>
<dbReference type="InterPro" id="IPR051011">
    <property type="entry name" value="Metal_resp_trans_reg"/>
</dbReference>
<dbReference type="InterPro" id="IPR011991">
    <property type="entry name" value="ArsR-like_HTH"/>
</dbReference>
<keyword evidence="1" id="KW-0805">Transcription regulation</keyword>
<reference evidence="6" key="1">
    <citation type="journal article" date="2019" name="Int. J. Syst. Evol. Microbiol.">
        <title>The Global Catalogue of Microorganisms (GCM) 10K type strain sequencing project: providing services to taxonomists for standard genome sequencing and annotation.</title>
        <authorList>
            <consortium name="The Broad Institute Genomics Platform"/>
            <consortium name="The Broad Institute Genome Sequencing Center for Infectious Disease"/>
            <person name="Wu L."/>
            <person name="Ma J."/>
        </authorList>
    </citation>
    <scope>NUCLEOTIDE SEQUENCE [LARGE SCALE GENOMIC DNA]</scope>
    <source>
        <strain evidence="6">CGMCC 4.7152</strain>
    </source>
</reference>
<gene>
    <name evidence="5" type="ORF">ACFPIJ_57660</name>
</gene>
<accession>A0ABV9WK78</accession>
<dbReference type="Pfam" id="PF19361">
    <property type="entry name" value="DUF5937"/>
    <property type="match status" value="1"/>
</dbReference>
<dbReference type="InterPro" id="IPR036388">
    <property type="entry name" value="WH-like_DNA-bd_sf"/>
</dbReference>